<dbReference type="PANTHER" id="PTHR42964:SF1">
    <property type="entry name" value="POLYKETIDE BIOSYNTHESIS ENOYL-COA HYDRATASE PKSH-RELATED"/>
    <property type="match status" value="1"/>
</dbReference>
<evidence type="ECO:0008006" key="4">
    <source>
        <dbReference type="Google" id="ProtNLM"/>
    </source>
</evidence>
<proteinExistence type="inferred from homology"/>
<dbReference type="Pfam" id="PF00378">
    <property type="entry name" value="ECH_1"/>
    <property type="match status" value="1"/>
</dbReference>
<dbReference type="PANTHER" id="PTHR42964">
    <property type="entry name" value="ENOYL-COA HYDRATASE"/>
    <property type="match status" value="1"/>
</dbReference>
<comment type="similarity">
    <text evidence="1">Belongs to the enoyl-CoA hydratase/isomerase family.</text>
</comment>
<evidence type="ECO:0000313" key="2">
    <source>
        <dbReference type="EMBL" id="GGM42337.1"/>
    </source>
</evidence>
<name>A0A917WXJ4_9ACTN</name>
<dbReference type="InterPro" id="IPR001753">
    <property type="entry name" value="Enoyl-CoA_hydra/iso"/>
</dbReference>
<reference evidence="2" key="1">
    <citation type="journal article" date="2014" name="Int. J. Syst. Evol. Microbiol.">
        <title>Complete genome sequence of Corynebacterium casei LMG S-19264T (=DSM 44701T), isolated from a smear-ripened cheese.</title>
        <authorList>
            <consortium name="US DOE Joint Genome Institute (JGI-PGF)"/>
            <person name="Walter F."/>
            <person name="Albersmeier A."/>
            <person name="Kalinowski J."/>
            <person name="Ruckert C."/>
        </authorList>
    </citation>
    <scope>NUCLEOTIDE SEQUENCE</scope>
    <source>
        <strain evidence="2">JCM 19831</strain>
    </source>
</reference>
<evidence type="ECO:0000313" key="3">
    <source>
        <dbReference type="Proteomes" id="UP000642070"/>
    </source>
</evidence>
<dbReference type="InterPro" id="IPR051683">
    <property type="entry name" value="Enoyl-CoA_Hydratase/Isomerase"/>
</dbReference>
<comment type="caution">
    <text evidence="2">The sequence shown here is derived from an EMBL/GenBank/DDBJ whole genome shotgun (WGS) entry which is preliminary data.</text>
</comment>
<dbReference type="AlphaFoldDB" id="A0A917WXJ4"/>
<reference evidence="2" key="2">
    <citation type="submission" date="2020-09" db="EMBL/GenBank/DDBJ databases">
        <authorList>
            <person name="Sun Q."/>
            <person name="Ohkuma M."/>
        </authorList>
    </citation>
    <scope>NUCLEOTIDE SEQUENCE</scope>
    <source>
        <strain evidence="2">JCM 19831</strain>
    </source>
</reference>
<organism evidence="2 3">
    <name type="scientific">Dactylosporangium sucinum</name>
    <dbReference type="NCBI Taxonomy" id="1424081"/>
    <lineage>
        <taxon>Bacteria</taxon>
        <taxon>Bacillati</taxon>
        <taxon>Actinomycetota</taxon>
        <taxon>Actinomycetes</taxon>
        <taxon>Micromonosporales</taxon>
        <taxon>Micromonosporaceae</taxon>
        <taxon>Dactylosporangium</taxon>
    </lineage>
</organism>
<dbReference type="Proteomes" id="UP000642070">
    <property type="component" value="Unassembled WGS sequence"/>
</dbReference>
<dbReference type="SUPFAM" id="SSF52096">
    <property type="entry name" value="ClpP/crotonase"/>
    <property type="match status" value="1"/>
</dbReference>
<evidence type="ECO:0000256" key="1">
    <source>
        <dbReference type="ARBA" id="ARBA00005254"/>
    </source>
</evidence>
<dbReference type="EMBL" id="BMPI01000025">
    <property type="protein sequence ID" value="GGM42337.1"/>
    <property type="molecule type" value="Genomic_DNA"/>
</dbReference>
<protein>
    <recommendedName>
        <fullName evidence="4">Enoyl-CoA hydratase</fullName>
    </recommendedName>
</protein>
<accession>A0A917WXJ4</accession>
<gene>
    <name evidence="2" type="ORF">GCM10007977_049820</name>
</gene>
<keyword evidence="3" id="KW-1185">Reference proteome</keyword>
<dbReference type="Gene3D" id="3.90.226.10">
    <property type="entry name" value="2-enoyl-CoA Hydratase, Chain A, domain 1"/>
    <property type="match status" value="1"/>
</dbReference>
<dbReference type="InterPro" id="IPR029045">
    <property type="entry name" value="ClpP/crotonase-like_dom_sf"/>
</dbReference>
<sequence length="245" mass="24852">MYDAPVTITLTREHDGRVARVRYDNAGRGNCFDDAALRELVDTLEAAAADEACAVVRLDMAGRHFCGGWDTSSFAALAATTAAAVAGGLRAGDAALRRVRTLPVPVVAAVRGKVIGFGAGLLAAVHLPVAADDAVLTLPEARYGFAPAGVGHTIAQALPRAHAYDLLTGAATATAAQLLAWGLVARVVPAADLDGAVDALVGTLAAVPGPTLRAVVEVVESSLATGSPDRAYEVSARTIVAGAPR</sequence>
<dbReference type="CDD" id="cd06558">
    <property type="entry name" value="crotonase-like"/>
    <property type="match status" value="1"/>
</dbReference>
<dbReference type="GO" id="GO:0003824">
    <property type="term" value="F:catalytic activity"/>
    <property type="evidence" value="ECO:0007669"/>
    <property type="project" value="UniProtKB-ARBA"/>
</dbReference>